<dbReference type="EMBL" id="MFSP01000191">
    <property type="protein sequence ID" value="OGI61640.1"/>
    <property type="molecule type" value="Genomic_DNA"/>
</dbReference>
<proteinExistence type="predicted"/>
<name>A0A1F6UW24_9PROT</name>
<gene>
    <name evidence="2" type="ORF">A2W18_15095</name>
</gene>
<accession>A0A1F6UW24</accession>
<protein>
    <submittedName>
        <fullName evidence="2">Uncharacterized protein</fullName>
    </submittedName>
</protein>
<evidence type="ECO:0000256" key="1">
    <source>
        <dbReference type="SAM" id="MobiDB-lite"/>
    </source>
</evidence>
<feature type="region of interest" description="Disordered" evidence="1">
    <location>
        <begin position="22"/>
        <end position="57"/>
    </location>
</feature>
<dbReference type="AlphaFoldDB" id="A0A1F6UW24"/>
<evidence type="ECO:0000313" key="3">
    <source>
        <dbReference type="Proteomes" id="UP000179076"/>
    </source>
</evidence>
<sequence length="89" mass="9172">MVGQALTRRVPAMSISAIGSKGRGAAALGTGPGVGRNGSRSHAAKVTPIASAPGKMQKVSRRNAVVESTVAWFLASIRKASSLIPRKIY</sequence>
<organism evidence="2 3">
    <name type="scientific">Candidatus Muproteobacteria bacterium RBG_16_60_9</name>
    <dbReference type="NCBI Taxonomy" id="1817755"/>
    <lineage>
        <taxon>Bacteria</taxon>
        <taxon>Pseudomonadati</taxon>
        <taxon>Pseudomonadota</taxon>
        <taxon>Candidatus Muproteobacteria</taxon>
    </lineage>
</organism>
<reference evidence="2 3" key="1">
    <citation type="journal article" date="2016" name="Nat. Commun.">
        <title>Thousands of microbial genomes shed light on interconnected biogeochemical processes in an aquifer system.</title>
        <authorList>
            <person name="Anantharaman K."/>
            <person name="Brown C.T."/>
            <person name="Hug L.A."/>
            <person name="Sharon I."/>
            <person name="Castelle C.J."/>
            <person name="Probst A.J."/>
            <person name="Thomas B.C."/>
            <person name="Singh A."/>
            <person name="Wilkins M.J."/>
            <person name="Karaoz U."/>
            <person name="Brodie E.L."/>
            <person name="Williams K.H."/>
            <person name="Hubbard S.S."/>
            <person name="Banfield J.F."/>
        </authorList>
    </citation>
    <scope>NUCLEOTIDE SEQUENCE [LARGE SCALE GENOMIC DNA]</scope>
</reference>
<dbReference type="Proteomes" id="UP000179076">
    <property type="component" value="Unassembled WGS sequence"/>
</dbReference>
<comment type="caution">
    <text evidence="2">The sequence shown here is derived from an EMBL/GenBank/DDBJ whole genome shotgun (WGS) entry which is preliminary data.</text>
</comment>
<evidence type="ECO:0000313" key="2">
    <source>
        <dbReference type="EMBL" id="OGI61640.1"/>
    </source>
</evidence>